<evidence type="ECO:0000259" key="21">
    <source>
        <dbReference type="PROSITE" id="PS50042"/>
    </source>
</evidence>
<evidence type="ECO:0000256" key="17">
    <source>
        <dbReference type="ARBA" id="ARBA00047298"/>
    </source>
</evidence>
<evidence type="ECO:0000259" key="20">
    <source>
        <dbReference type="PROSITE" id="PS50011"/>
    </source>
</evidence>
<evidence type="ECO:0000256" key="1">
    <source>
        <dbReference type="ARBA" id="ARBA00001946"/>
    </source>
</evidence>
<dbReference type="PROSITE" id="PS00888">
    <property type="entry name" value="CNMP_BINDING_1"/>
    <property type="match status" value="1"/>
</dbReference>
<dbReference type="SUPFAM" id="SSF51206">
    <property type="entry name" value="cAMP-binding domain-like"/>
    <property type="match status" value="3"/>
</dbReference>
<keyword evidence="23" id="KW-1185">Reference proteome</keyword>
<dbReference type="GO" id="GO:0012505">
    <property type="term" value="C:endomembrane system"/>
    <property type="evidence" value="ECO:0007669"/>
    <property type="project" value="UniProtKB-SubCell"/>
</dbReference>
<keyword evidence="5" id="KW-0963">Cytoplasm</keyword>
<keyword evidence="12" id="KW-0067">ATP-binding</keyword>
<evidence type="ECO:0000313" key="22">
    <source>
        <dbReference type="EMBL" id="CAG9322201.1"/>
    </source>
</evidence>
<feature type="compositionally biased region" description="Basic and acidic residues" evidence="19">
    <location>
        <begin position="44"/>
        <end position="70"/>
    </location>
</feature>
<evidence type="ECO:0000256" key="8">
    <source>
        <dbReference type="ARBA" id="ARBA00022679"/>
    </source>
</evidence>
<evidence type="ECO:0000256" key="15">
    <source>
        <dbReference type="ARBA" id="ARBA00023136"/>
    </source>
</evidence>
<evidence type="ECO:0000256" key="5">
    <source>
        <dbReference type="ARBA" id="ARBA00022490"/>
    </source>
</evidence>
<feature type="domain" description="Cyclic nucleotide-binding" evidence="21">
    <location>
        <begin position="226"/>
        <end position="329"/>
    </location>
</feature>
<accession>A0AAU9JAP5</accession>
<dbReference type="PRINTS" id="PR00103">
    <property type="entry name" value="CAMPKINASE"/>
</dbReference>
<name>A0AAU9JAP5_9CILI</name>
<reference evidence="22" key="1">
    <citation type="submission" date="2021-09" db="EMBL/GenBank/DDBJ databases">
        <authorList>
            <consortium name="AG Swart"/>
            <person name="Singh M."/>
            <person name="Singh A."/>
            <person name="Seah K."/>
            <person name="Emmerich C."/>
        </authorList>
    </citation>
    <scope>NUCLEOTIDE SEQUENCE</scope>
    <source>
        <strain evidence="22">ATCC30299</strain>
    </source>
</reference>
<dbReference type="Pfam" id="PF00069">
    <property type="entry name" value="Pkinase"/>
    <property type="match status" value="1"/>
</dbReference>
<proteinExistence type="inferred from homology"/>
<dbReference type="GO" id="GO:0004692">
    <property type="term" value="F:cGMP-dependent protein kinase activity"/>
    <property type="evidence" value="ECO:0007669"/>
    <property type="project" value="UniProtKB-EC"/>
</dbReference>
<keyword evidence="15" id="KW-0472">Membrane</keyword>
<keyword evidence="7" id="KW-0140">cGMP</keyword>
<evidence type="ECO:0000256" key="10">
    <source>
        <dbReference type="ARBA" id="ARBA00022741"/>
    </source>
</evidence>
<organism evidence="22 23">
    <name type="scientific">Blepharisma stoltei</name>
    <dbReference type="NCBI Taxonomy" id="1481888"/>
    <lineage>
        <taxon>Eukaryota</taxon>
        <taxon>Sar</taxon>
        <taxon>Alveolata</taxon>
        <taxon>Ciliophora</taxon>
        <taxon>Postciliodesmatophora</taxon>
        <taxon>Heterotrichea</taxon>
        <taxon>Heterotrichida</taxon>
        <taxon>Blepharismidae</taxon>
        <taxon>Blepharisma</taxon>
    </lineage>
</organism>
<feature type="region of interest" description="Disordered" evidence="19">
    <location>
        <begin position="1"/>
        <end position="73"/>
    </location>
</feature>
<dbReference type="InterPro" id="IPR018488">
    <property type="entry name" value="cNMP-bd_CS"/>
</dbReference>
<dbReference type="PROSITE" id="PS50011">
    <property type="entry name" value="PROTEIN_KINASE_DOM"/>
    <property type="match status" value="1"/>
</dbReference>
<dbReference type="Pfam" id="PF00027">
    <property type="entry name" value="cNMP_binding"/>
    <property type="match status" value="3"/>
</dbReference>
<evidence type="ECO:0000256" key="6">
    <source>
        <dbReference type="ARBA" id="ARBA00022527"/>
    </source>
</evidence>
<comment type="catalytic activity">
    <reaction evidence="18">
        <text>L-seryl-[protein] + ATP = O-phospho-L-seryl-[protein] + ADP + H(+)</text>
        <dbReference type="Rhea" id="RHEA:17989"/>
        <dbReference type="Rhea" id="RHEA-COMP:9863"/>
        <dbReference type="Rhea" id="RHEA-COMP:11604"/>
        <dbReference type="ChEBI" id="CHEBI:15378"/>
        <dbReference type="ChEBI" id="CHEBI:29999"/>
        <dbReference type="ChEBI" id="CHEBI:30616"/>
        <dbReference type="ChEBI" id="CHEBI:83421"/>
        <dbReference type="ChEBI" id="CHEBI:456216"/>
        <dbReference type="EC" id="2.7.11.12"/>
    </reaction>
</comment>
<dbReference type="CDD" id="cd00038">
    <property type="entry name" value="CAP_ED"/>
    <property type="match status" value="3"/>
</dbReference>
<comment type="cofactor">
    <cofactor evidence="1">
        <name>Mg(2+)</name>
        <dbReference type="ChEBI" id="CHEBI:18420"/>
    </cofactor>
</comment>
<dbReference type="InterPro" id="IPR000719">
    <property type="entry name" value="Prot_kinase_dom"/>
</dbReference>
<feature type="domain" description="Cyclic nucleotide-binding" evidence="21">
    <location>
        <begin position="466"/>
        <end position="564"/>
    </location>
</feature>
<evidence type="ECO:0000256" key="4">
    <source>
        <dbReference type="ARBA" id="ARBA00012428"/>
    </source>
</evidence>
<dbReference type="FunFam" id="2.60.120.10:FF:000068">
    <property type="entry name" value="cGMP-dependent protein kinase"/>
    <property type="match status" value="1"/>
</dbReference>
<dbReference type="SUPFAM" id="SSF56112">
    <property type="entry name" value="Protein kinase-like (PK-like)"/>
    <property type="match status" value="1"/>
</dbReference>
<dbReference type="EC" id="2.7.11.12" evidence="4"/>
<feature type="domain" description="Cyclic nucleotide-binding" evidence="21">
    <location>
        <begin position="107"/>
        <end position="223"/>
    </location>
</feature>
<evidence type="ECO:0000256" key="9">
    <source>
        <dbReference type="ARBA" id="ARBA00022723"/>
    </source>
</evidence>
<evidence type="ECO:0000256" key="18">
    <source>
        <dbReference type="ARBA" id="ARBA00047462"/>
    </source>
</evidence>
<comment type="subcellular location">
    <subcellularLocation>
        <location evidence="2">Endomembrane system</location>
    </subcellularLocation>
</comment>
<evidence type="ECO:0000256" key="13">
    <source>
        <dbReference type="ARBA" id="ARBA00022842"/>
    </source>
</evidence>
<dbReference type="Gene3D" id="2.60.120.10">
    <property type="entry name" value="Jelly Rolls"/>
    <property type="match status" value="3"/>
</dbReference>
<keyword evidence="10" id="KW-0547">Nucleotide-binding</keyword>
<evidence type="ECO:0000256" key="12">
    <source>
        <dbReference type="ARBA" id="ARBA00022840"/>
    </source>
</evidence>
<dbReference type="PANTHER" id="PTHR24353:SF37">
    <property type="entry name" value="CAMP-DEPENDENT PROTEIN KINASE CATALYTIC SUBUNIT PRKX"/>
    <property type="match status" value="1"/>
</dbReference>
<dbReference type="GO" id="GO:0004691">
    <property type="term" value="F:cAMP-dependent protein kinase activity"/>
    <property type="evidence" value="ECO:0007669"/>
    <property type="project" value="TreeGrafter"/>
</dbReference>
<dbReference type="SMART" id="SM00100">
    <property type="entry name" value="cNMP"/>
    <property type="match status" value="3"/>
</dbReference>
<dbReference type="PANTHER" id="PTHR24353">
    <property type="entry name" value="CYCLIC NUCLEOTIDE-DEPENDENT PROTEIN KINASE"/>
    <property type="match status" value="1"/>
</dbReference>
<dbReference type="GO" id="GO:0030553">
    <property type="term" value="F:cGMP binding"/>
    <property type="evidence" value="ECO:0007669"/>
    <property type="project" value="UniProtKB-KW"/>
</dbReference>
<comment type="catalytic activity">
    <reaction evidence="17">
        <text>L-threonyl-[protein] + ATP = O-phospho-L-threonyl-[protein] + ADP + H(+)</text>
        <dbReference type="Rhea" id="RHEA:46608"/>
        <dbReference type="Rhea" id="RHEA-COMP:11060"/>
        <dbReference type="Rhea" id="RHEA-COMP:11605"/>
        <dbReference type="ChEBI" id="CHEBI:15378"/>
        <dbReference type="ChEBI" id="CHEBI:30013"/>
        <dbReference type="ChEBI" id="CHEBI:30616"/>
        <dbReference type="ChEBI" id="CHEBI:61977"/>
        <dbReference type="ChEBI" id="CHEBI:456216"/>
        <dbReference type="EC" id="2.7.11.12"/>
    </reaction>
</comment>
<evidence type="ECO:0000313" key="23">
    <source>
        <dbReference type="Proteomes" id="UP001162131"/>
    </source>
</evidence>
<keyword evidence="9" id="KW-0479">Metal-binding</keyword>
<dbReference type="EMBL" id="CAJZBQ010000030">
    <property type="protein sequence ID" value="CAG9322201.1"/>
    <property type="molecule type" value="Genomic_DNA"/>
</dbReference>
<dbReference type="PROSITE" id="PS00889">
    <property type="entry name" value="CNMP_BINDING_2"/>
    <property type="match status" value="2"/>
</dbReference>
<evidence type="ECO:0000256" key="2">
    <source>
        <dbReference type="ARBA" id="ARBA00004308"/>
    </source>
</evidence>
<dbReference type="Gene3D" id="3.30.200.20">
    <property type="entry name" value="Phosphorylase Kinase, domain 1"/>
    <property type="match status" value="1"/>
</dbReference>
<evidence type="ECO:0000256" key="7">
    <source>
        <dbReference type="ARBA" id="ARBA00022535"/>
    </source>
</evidence>
<dbReference type="GO" id="GO:0005952">
    <property type="term" value="C:cAMP-dependent protein kinase complex"/>
    <property type="evidence" value="ECO:0007669"/>
    <property type="project" value="TreeGrafter"/>
</dbReference>
<dbReference type="InterPro" id="IPR018490">
    <property type="entry name" value="cNMP-bd_dom_sf"/>
</dbReference>
<evidence type="ECO:0000256" key="3">
    <source>
        <dbReference type="ARBA" id="ARBA00006352"/>
    </source>
</evidence>
<comment type="caution">
    <text evidence="22">The sequence shown here is derived from an EMBL/GenBank/DDBJ whole genome shotgun (WGS) entry which is preliminary data.</text>
</comment>
<evidence type="ECO:0000256" key="11">
    <source>
        <dbReference type="ARBA" id="ARBA00022777"/>
    </source>
</evidence>
<dbReference type="GO" id="GO:0046872">
    <property type="term" value="F:metal ion binding"/>
    <property type="evidence" value="ECO:0007669"/>
    <property type="project" value="UniProtKB-KW"/>
</dbReference>
<keyword evidence="11" id="KW-0418">Kinase</keyword>
<dbReference type="InterPro" id="IPR000595">
    <property type="entry name" value="cNMP-bd_dom"/>
</dbReference>
<evidence type="ECO:0000256" key="19">
    <source>
        <dbReference type="SAM" id="MobiDB-lite"/>
    </source>
</evidence>
<dbReference type="InterPro" id="IPR014710">
    <property type="entry name" value="RmlC-like_jellyroll"/>
</dbReference>
<protein>
    <recommendedName>
        <fullName evidence="16">cGMP-dependent protein kinase</fullName>
        <ecNumber evidence="4">2.7.11.12</ecNumber>
    </recommendedName>
</protein>
<evidence type="ECO:0000256" key="14">
    <source>
        <dbReference type="ARBA" id="ARBA00022992"/>
    </source>
</evidence>
<gene>
    <name evidence="22" type="ORF">BSTOLATCC_MIC30578</name>
</gene>
<feature type="compositionally biased region" description="Polar residues" evidence="19">
    <location>
        <begin position="15"/>
        <end position="28"/>
    </location>
</feature>
<dbReference type="AlphaFoldDB" id="A0AAU9JAP5"/>
<dbReference type="PROSITE" id="PS50042">
    <property type="entry name" value="CNMP_BINDING_3"/>
    <property type="match status" value="3"/>
</dbReference>
<dbReference type="GO" id="GO:0005524">
    <property type="term" value="F:ATP binding"/>
    <property type="evidence" value="ECO:0007669"/>
    <property type="project" value="UniProtKB-KW"/>
</dbReference>
<comment type="similarity">
    <text evidence="3">Belongs to the protein kinase superfamily. AGC Ser/Thr protein kinase family. cGMP subfamily.</text>
</comment>
<dbReference type="Proteomes" id="UP001162131">
    <property type="component" value="Unassembled WGS sequence"/>
</dbReference>
<keyword evidence="13" id="KW-0460">Magnesium</keyword>
<feature type="domain" description="Protein kinase" evidence="20">
    <location>
        <begin position="591"/>
        <end position="840"/>
    </location>
</feature>
<evidence type="ECO:0000256" key="16">
    <source>
        <dbReference type="ARBA" id="ARBA00024113"/>
    </source>
</evidence>
<dbReference type="InterPro" id="IPR011009">
    <property type="entry name" value="Kinase-like_dom_sf"/>
</dbReference>
<keyword evidence="6" id="KW-0723">Serine/threonine-protein kinase</keyword>
<dbReference type="Gene3D" id="1.10.510.10">
    <property type="entry name" value="Transferase(Phosphotransferase) domain 1"/>
    <property type="match status" value="1"/>
</dbReference>
<keyword evidence="14" id="KW-0142">cGMP-binding</keyword>
<sequence length="909" mass="103537">MGNCVSSSKKGRSAYSLQFSESSASQPLSPVKPRSFLEATPKANQKDFQVDIENKKSLPTDRSSHGRDRSSLSIQEPIEAPSALIIDKQKTERDREFLKEALKKHFIFNSLPKESINNIIESLKYYTIASGGETIFNQGESGKNFFIVASGKLERIIDGEIRGIIAKGAGFGELALLHNSKRSATIKTVERTALWGIDKESFNKAVKSIIKENFEKHKKFVEKFPIFRDLTEDQKNKIASALNLEEYEDGDTIVKEGDEGFCLYIIEEGAVSCVKGGVEIQEIKQGEFFGEMSLLNNQRRLATIISLGKTRLLSLSKENLNLILGGQSENIMYKNSLQVSFKLSKSLRHLHKEIVAALIEKAKLKKFNQFSTVISPEEQIGAKMWVVLRGGIQAQTSLKEIHLFQWLGDNDLLNPISEQIGEAYIATEKSVIAEFSRQDIESTIGGDLATIIERNIVCEALKKIHLFSILSNEKLAQLSQTLTTEKFPRNHTIFAEGSTGDKLYIIKSGKVTVNRNLEQLRKLYQNDYFGERAILLKEKRTATVKAVTEVECWVMSRSDFTRIIDAQIKQLLKERLALQNDTIDLADLFIFEKSQHSRSNLYSVYHKNSKTLYSLKVVSREMVDHFKMHKSIQSEKAILQQIDHPMILKLVKAIKDSKRVTFLLEYVNGKYLREIIEKLGSLPSHDAKFYISCFILILEYLQEKNIVHRNLKPENFMIDEAGYPKLCDYGTAKMIEGRAYTIVGTPHYMAPEIISGKGYTCSVDIWSLGIIMYEMAYGEVPFGNSKDDPLKIYEDINMLDIEFPQSNGVSHRMISLMSSMLDKSPLSRASIESLRRHSWFSGWNWEDVQSKQRKPPYLLPVKVNLGKIERALKSKLTIFDILEADEESFRLKLPKFRKISTKRNWDDLF</sequence>
<keyword evidence="8" id="KW-0808">Transferase</keyword>